<protein>
    <submittedName>
        <fullName evidence="2">Type VI secretion system protein ImpH</fullName>
    </submittedName>
</protein>
<name>A0A7W6RF63_9PROT</name>
<accession>A0A7W6RF63</accession>
<dbReference type="EMBL" id="JACIGK010000025">
    <property type="protein sequence ID" value="MBB4267338.1"/>
    <property type="molecule type" value="Genomic_DNA"/>
</dbReference>
<dbReference type="AlphaFoldDB" id="A0A7W6RF63"/>
<keyword evidence="3" id="KW-1185">Reference proteome</keyword>
<evidence type="ECO:0000313" key="2">
    <source>
        <dbReference type="EMBL" id="MBB4267338.1"/>
    </source>
</evidence>
<dbReference type="Pfam" id="PF06996">
    <property type="entry name" value="T6SS_TssG"/>
    <property type="match status" value="1"/>
</dbReference>
<dbReference type="NCBIfam" id="TIGR03347">
    <property type="entry name" value="VI_chp_1"/>
    <property type="match status" value="1"/>
</dbReference>
<evidence type="ECO:0000256" key="1">
    <source>
        <dbReference type="SAM" id="MobiDB-lite"/>
    </source>
</evidence>
<gene>
    <name evidence="2" type="ORF">GGD89_002979</name>
</gene>
<evidence type="ECO:0000313" key="3">
    <source>
        <dbReference type="Proteomes" id="UP000554286"/>
    </source>
</evidence>
<reference evidence="2 3" key="1">
    <citation type="submission" date="2020-08" db="EMBL/GenBank/DDBJ databases">
        <title>Genome sequencing of Purple Non-Sulfur Bacteria from various extreme environments.</title>
        <authorList>
            <person name="Mayer M."/>
        </authorList>
    </citation>
    <scope>NUCLEOTIDE SEQUENCE [LARGE SCALE GENOMIC DNA]</scope>
    <source>
        <strain evidence="2 3">JA131</strain>
    </source>
</reference>
<comment type="caution">
    <text evidence="2">The sequence shown here is derived from an EMBL/GenBank/DDBJ whole genome shotgun (WGS) entry which is preliminary data.</text>
</comment>
<dbReference type="InterPro" id="IPR010732">
    <property type="entry name" value="T6SS_TssG-like"/>
</dbReference>
<organism evidence="2 3">
    <name type="scientific">Roseospira visakhapatnamensis</name>
    <dbReference type="NCBI Taxonomy" id="390880"/>
    <lineage>
        <taxon>Bacteria</taxon>
        <taxon>Pseudomonadati</taxon>
        <taxon>Pseudomonadota</taxon>
        <taxon>Alphaproteobacteria</taxon>
        <taxon>Rhodospirillales</taxon>
        <taxon>Rhodospirillaceae</taxon>
        <taxon>Roseospira</taxon>
    </lineage>
</organism>
<dbReference type="RefSeq" id="WP_184046639.1">
    <property type="nucleotide sequence ID" value="NZ_JACIGK010000025.1"/>
</dbReference>
<proteinExistence type="predicted"/>
<feature type="region of interest" description="Disordered" evidence="1">
    <location>
        <begin position="354"/>
        <end position="387"/>
    </location>
</feature>
<dbReference type="PANTHER" id="PTHR35564">
    <property type="match status" value="1"/>
</dbReference>
<sequence length="387" mass="41775">MSASPRPRSDPDTAPLAPLEALFRHPERFSAFQAVRLLEWAARRAEADPRLRAPRPVGESHDPTEEVVRLGAAVWPAFAPAEIAEAHAKGLWEDHPGPPGLRVTYMGLTGPSGVLPPLVGDAVVDTVKARSRSLRDFLDLFDHRLLSLFHRAWKKYRLPAQYEQAAGPERGAAPDPVTAVLAALIGQGTPGLAGRLAFDDEALIHYCGPLARRQRPAVMVEALLSDMLGRPVRVEQFAARWMALAIEDQTRLASAAEPLGQYCALGLDAVVGDRVRDVQGAFRLRIGPLSLQRFTAFLPGAPEAARLADMTRRVVGPDLDFDVQLTLRADQVPPLRLGGAADCPPRLGWTTWLGDSPPGADRDDAVFRYADGGRPPPAFGPAPGEAG</sequence>
<dbReference type="PANTHER" id="PTHR35564:SF4">
    <property type="entry name" value="CYTOPLASMIC PROTEIN"/>
    <property type="match status" value="1"/>
</dbReference>
<dbReference type="Proteomes" id="UP000554286">
    <property type="component" value="Unassembled WGS sequence"/>
</dbReference>